<dbReference type="PANTHER" id="PTHR14221">
    <property type="entry name" value="WD REPEAT DOMAIN 44"/>
    <property type="match status" value="1"/>
</dbReference>
<feature type="region of interest" description="Disordered" evidence="3">
    <location>
        <begin position="142"/>
        <end position="213"/>
    </location>
</feature>
<dbReference type="SMART" id="SM00320">
    <property type="entry name" value="WD40"/>
    <property type="match status" value="2"/>
</dbReference>
<keyword evidence="1" id="KW-0853">WD repeat</keyword>
<proteinExistence type="predicted"/>
<evidence type="ECO:0000256" key="1">
    <source>
        <dbReference type="ARBA" id="ARBA00022574"/>
    </source>
</evidence>
<protein>
    <submittedName>
        <fullName evidence="4">Uncharacterized protein</fullName>
    </submittedName>
</protein>
<dbReference type="PANTHER" id="PTHR14221:SF35">
    <property type="entry name" value="OS12G0178633 PROTEIN"/>
    <property type="match status" value="1"/>
</dbReference>
<feature type="compositionally biased region" description="Gly residues" evidence="3">
    <location>
        <begin position="203"/>
        <end position="212"/>
    </location>
</feature>
<dbReference type="Proteomes" id="UP000729402">
    <property type="component" value="Unassembled WGS sequence"/>
</dbReference>
<keyword evidence="5" id="KW-1185">Reference proteome</keyword>
<sequence length="251" mass="26404">MADCKLSQEAQIDIQTKKRKSQAKKITGFQFSPGNPSEVLVTSADSQIRVFDGVTMVQKFRGFKNTSSQISAAYTFDGRYVVCASEDSHVYVWRAARSAPPPVAAIGGIGMKAKTWCTTRSYENFYCKDVCAAVPWTHAPPPPGADGSGSSPSSSSSSQRPGVSCNDDVCSMASHAASSNTTKPPDLPKSGELNSSGTPLTHGGKGGGGSSADGGNAWGLVVVTASLGGEIRVYQNFGMPFRLRGQANLFY</sequence>
<comment type="caution">
    <text evidence="4">The sequence shown here is derived from an EMBL/GenBank/DDBJ whole genome shotgun (WGS) entry which is preliminary data.</text>
</comment>
<dbReference type="AlphaFoldDB" id="A0A8J5WQT4"/>
<dbReference type="OrthoDB" id="408728at2759"/>
<name>A0A8J5WQT4_ZIZPA</name>
<accession>A0A8J5WQT4</accession>
<evidence type="ECO:0000256" key="3">
    <source>
        <dbReference type="SAM" id="MobiDB-lite"/>
    </source>
</evidence>
<dbReference type="EMBL" id="JAAALK010000080">
    <property type="protein sequence ID" value="KAG8093427.1"/>
    <property type="molecule type" value="Genomic_DNA"/>
</dbReference>
<reference evidence="4" key="1">
    <citation type="journal article" date="2021" name="bioRxiv">
        <title>Whole Genome Assembly and Annotation of Northern Wild Rice, Zizania palustris L., Supports a Whole Genome Duplication in the Zizania Genus.</title>
        <authorList>
            <person name="Haas M."/>
            <person name="Kono T."/>
            <person name="Macchietto M."/>
            <person name="Millas R."/>
            <person name="McGilp L."/>
            <person name="Shao M."/>
            <person name="Duquette J."/>
            <person name="Hirsch C.N."/>
            <person name="Kimball J."/>
        </authorList>
    </citation>
    <scope>NUCLEOTIDE SEQUENCE</scope>
    <source>
        <tissue evidence="4">Fresh leaf tissue</tissue>
    </source>
</reference>
<evidence type="ECO:0000313" key="4">
    <source>
        <dbReference type="EMBL" id="KAG8093427.1"/>
    </source>
</evidence>
<feature type="compositionally biased region" description="Low complexity" evidence="3">
    <location>
        <begin position="148"/>
        <end position="164"/>
    </location>
</feature>
<keyword evidence="2" id="KW-0677">Repeat</keyword>
<evidence type="ECO:0000256" key="2">
    <source>
        <dbReference type="ARBA" id="ARBA00022737"/>
    </source>
</evidence>
<dbReference type="InterPro" id="IPR001680">
    <property type="entry name" value="WD40_rpt"/>
</dbReference>
<dbReference type="InterPro" id="IPR040324">
    <property type="entry name" value="WDR44/Dgr2"/>
</dbReference>
<gene>
    <name evidence="4" type="ORF">GUJ93_ZPchr0012g21980</name>
</gene>
<organism evidence="4 5">
    <name type="scientific">Zizania palustris</name>
    <name type="common">Northern wild rice</name>
    <dbReference type="NCBI Taxonomy" id="103762"/>
    <lineage>
        <taxon>Eukaryota</taxon>
        <taxon>Viridiplantae</taxon>
        <taxon>Streptophyta</taxon>
        <taxon>Embryophyta</taxon>
        <taxon>Tracheophyta</taxon>
        <taxon>Spermatophyta</taxon>
        <taxon>Magnoliopsida</taxon>
        <taxon>Liliopsida</taxon>
        <taxon>Poales</taxon>
        <taxon>Poaceae</taxon>
        <taxon>BOP clade</taxon>
        <taxon>Oryzoideae</taxon>
        <taxon>Oryzeae</taxon>
        <taxon>Zizaniinae</taxon>
        <taxon>Zizania</taxon>
    </lineage>
</organism>
<evidence type="ECO:0000313" key="5">
    <source>
        <dbReference type="Proteomes" id="UP000729402"/>
    </source>
</evidence>
<reference evidence="4" key="2">
    <citation type="submission" date="2021-02" db="EMBL/GenBank/DDBJ databases">
        <authorList>
            <person name="Kimball J.A."/>
            <person name="Haas M.W."/>
            <person name="Macchietto M."/>
            <person name="Kono T."/>
            <person name="Duquette J."/>
            <person name="Shao M."/>
        </authorList>
    </citation>
    <scope>NUCLEOTIDE SEQUENCE</scope>
    <source>
        <tissue evidence="4">Fresh leaf tissue</tissue>
    </source>
</reference>
<dbReference type="Pfam" id="PF00400">
    <property type="entry name" value="WD40"/>
    <property type="match status" value="1"/>
</dbReference>